<evidence type="ECO:0000256" key="2">
    <source>
        <dbReference type="ARBA" id="ARBA00022598"/>
    </source>
</evidence>
<accession>A0A645HHW7</accession>
<proteinExistence type="predicted"/>
<keyword evidence="6" id="KW-0030">Aminoacyl-tRNA synthetase</keyword>
<name>A0A645HHW7_9ZZZZ</name>
<dbReference type="GO" id="GO:0005737">
    <property type="term" value="C:cytoplasm"/>
    <property type="evidence" value="ECO:0007669"/>
    <property type="project" value="InterPro"/>
</dbReference>
<dbReference type="AlphaFoldDB" id="A0A645HHW7"/>
<evidence type="ECO:0000259" key="9">
    <source>
        <dbReference type="Pfam" id="PF10458"/>
    </source>
</evidence>
<comment type="catalytic activity">
    <reaction evidence="8">
        <text>tRNA(Val) + L-valine + ATP = L-valyl-tRNA(Val) + AMP + diphosphate</text>
        <dbReference type="Rhea" id="RHEA:10704"/>
        <dbReference type="Rhea" id="RHEA-COMP:9672"/>
        <dbReference type="Rhea" id="RHEA-COMP:9708"/>
        <dbReference type="ChEBI" id="CHEBI:30616"/>
        <dbReference type="ChEBI" id="CHEBI:33019"/>
        <dbReference type="ChEBI" id="CHEBI:57762"/>
        <dbReference type="ChEBI" id="CHEBI:78442"/>
        <dbReference type="ChEBI" id="CHEBI:78537"/>
        <dbReference type="ChEBI" id="CHEBI:456215"/>
        <dbReference type="EC" id="6.1.1.9"/>
    </reaction>
</comment>
<evidence type="ECO:0000256" key="1">
    <source>
        <dbReference type="ARBA" id="ARBA00013169"/>
    </source>
</evidence>
<dbReference type="InterPro" id="IPR019499">
    <property type="entry name" value="Val-tRNA_synth_tRNA-bd"/>
</dbReference>
<comment type="caution">
    <text evidence="10">The sequence shown here is derived from an EMBL/GenBank/DDBJ whole genome shotgun (WGS) entry which is preliminary data.</text>
</comment>
<keyword evidence="4" id="KW-0067">ATP-binding</keyword>
<evidence type="ECO:0000256" key="5">
    <source>
        <dbReference type="ARBA" id="ARBA00022917"/>
    </source>
</evidence>
<dbReference type="Gene3D" id="1.10.287.380">
    <property type="entry name" value="Valyl-tRNA synthetase, C-terminal domain"/>
    <property type="match status" value="1"/>
</dbReference>
<dbReference type="InterPro" id="IPR010978">
    <property type="entry name" value="tRNA-bd_arm"/>
</dbReference>
<evidence type="ECO:0000313" key="10">
    <source>
        <dbReference type="EMBL" id="MPN37789.1"/>
    </source>
</evidence>
<dbReference type="GO" id="GO:0006438">
    <property type="term" value="P:valyl-tRNA aminoacylation"/>
    <property type="evidence" value="ECO:0007669"/>
    <property type="project" value="InterPro"/>
</dbReference>
<evidence type="ECO:0000256" key="8">
    <source>
        <dbReference type="ARBA" id="ARBA00047552"/>
    </source>
</evidence>
<sequence>MDVEAELQKLKTELTYTEGFLQSVLKKLSNERFVQNAKPEIVEGERKKQADAESKIALLKENIAALEK</sequence>
<keyword evidence="2 10" id="KW-0436">Ligase</keyword>
<dbReference type="FunFam" id="1.10.287.380:FF:000001">
    <property type="entry name" value="Valine--tRNA ligase"/>
    <property type="match status" value="1"/>
</dbReference>
<dbReference type="InterPro" id="IPR037118">
    <property type="entry name" value="Val-tRNA_synth_C_sf"/>
</dbReference>
<dbReference type="EC" id="6.1.1.9" evidence="1"/>
<dbReference type="GO" id="GO:0005524">
    <property type="term" value="F:ATP binding"/>
    <property type="evidence" value="ECO:0007669"/>
    <property type="project" value="UniProtKB-KW"/>
</dbReference>
<dbReference type="Pfam" id="PF10458">
    <property type="entry name" value="Val_tRNA-synt_C"/>
    <property type="match status" value="1"/>
</dbReference>
<keyword evidence="5" id="KW-0648">Protein biosynthesis</keyword>
<dbReference type="GO" id="GO:0004832">
    <property type="term" value="F:valine-tRNA ligase activity"/>
    <property type="evidence" value="ECO:0007669"/>
    <property type="project" value="UniProtKB-EC"/>
</dbReference>
<protein>
    <recommendedName>
        <fullName evidence="1">valine--tRNA ligase</fullName>
        <ecNumber evidence="1">6.1.1.9</ecNumber>
    </recommendedName>
    <alternativeName>
        <fullName evidence="7">Valyl-tRNA synthetase</fullName>
    </alternativeName>
</protein>
<evidence type="ECO:0000256" key="6">
    <source>
        <dbReference type="ARBA" id="ARBA00023146"/>
    </source>
</evidence>
<evidence type="ECO:0000256" key="4">
    <source>
        <dbReference type="ARBA" id="ARBA00022840"/>
    </source>
</evidence>
<dbReference type="SUPFAM" id="SSF46589">
    <property type="entry name" value="tRNA-binding arm"/>
    <property type="match status" value="1"/>
</dbReference>
<feature type="domain" description="Valyl-tRNA synthetase tRNA-binding arm" evidence="9">
    <location>
        <begin position="2"/>
        <end position="66"/>
    </location>
</feature>
<gene>
    <name evidence="10" type="primary">valS_59</name>
    <name evidence="10" type="ORF">SDC9_185310</name>
</gene>
<evidence type="ECO:0000256" key="3">
    <source>
        <dbReference type="ARBA" id="ARBA00022741"/>
    </source>
</evidence>
<keyword evidence="3" id="KW-0547">Nucleotide-binding</keyword>
<organism evidence="10">
    <name type="scientific">bioreactor metagenome</name>
    <dbReference type="NCBI Taxonomy" id="1076179"/>
    <lineage>
        <taxon>unclassified sequences</taxon>
        <taxon>metagenomes</taxon>
        <taxon>ecological metagenomes</taxon>
    </lineage>
</organism>
<dbReference type="EMBL" id="VSSQ01092649">
    <property type="protein sequence ID" value="MPN37789.1"/>
    <property type="molecule type" value="Genomic_DNA"/>
</dbReference>
<evidence type="ECO:0000256" key="7">
    <source>
        <dbReference type="ARBA" id="ARBA00029936"/>
    </source>
</evidence>
<reference evidence="10" key="1">
    <citation type="submission" date="2019-08" db="EMBL/GenBank/DDBJ databases">
        <authorList>
            <person name="Kucharzyk K."/>
            <person name="Murdoch R.W."/>
            <person name="Higgins S."/>
            <person name="Loffler F."/>
        </authorList>
    </citation>
    <scope>NUCLEOTIDE SEQUENCE</scope>
</reference>